<feature type="transmembrane region" description="Helical" evidence="9">
    <location>
        <begin position="62"/>
        <end position="85"/>
    </location>
</feature>
<evidence type="ECO:0000256" key="1">
    <source>
        <dbReference type="ARBA" id="ARBA00004141"/>
    </source>
</evidence>
<dbReference type="AlphaFoldDB" id="A0A3B0ZGY7"/>
<sequence length="247" mass="27534">MSGTTSGFGYFIKGLSLITKPGVKRFVIIPLIINILTFILLIAVAGSYVSNLVNEYIPEFDGWLSFINIFLEILAYLLVAVLIFYTSSLIANVISSPFNGPLAAAVEKHLTSTTPPGSDRAIMTEMSFTIINELKKWLYYFMWAIPLAIISVILLFIFAPLVGIIWFIFGAWMFSLEYSDYPMSNYGLSFKQVREEVAKKRMMSLGFGSAVTLGTMIPLFNFMVMPIAVAGATAMRVEQYPLQIKHG</sequence>
<feature type="transmembrane region" description="Helical" evidence="9">
    <location>
        <begin position="26"/>
        <end position="50"/>
    </location>
</feature>
<dbReference type="GO" id="GO:0005886">
    <property type="term" value="C:plasma membrane"/>
    <property type="evidence" value="ECO:0007669"/>
    <property type="project" value="TreeGrafter"/>
</dbReference>
<organism evidence="10">
    <name type="scientific">hydrothermal vent metagenome</name>
    <dbReference type="NCBI Taxonomy" id="652676"/>
    <lineage>
        <taxon>unclassified sequences</taxon>
        <taxon>metagenomes</taxon>
        <taxon>ecological metagenomes</taxon>
    </lineage>
</organism>
<dbReference type="PANTHER" id="PTHR37468:SF1">
    <property type="entry name" value="SULFATE TRANSPORTER CYSZ"/>
    <property type="match status" value="1"/>
</dbReference>
<keyword evidence="5" id="KW-0028">Amino-acid biosynthesis</keyword>
<dbReference type="GO" id="GO:0009675">
    <property type="term" value="F:high-affinity sulfate:proton symporter activity"/>
    <property type="evidence" value="ECO:0007669"/>
    <property type="project" value="TreeGrafter"/>
</dbReference>
<feature type="transmembrane region" description="Helical" evidence="9">
    <location>
        <begin position="137"/>
        <end position="158"/>
    </location>
</feature>
<evidence type="ECO:0000256" key="2">
    <source>
        <dbReference type="ARBA" id="ARBA00022448"/>
    </source>
</evidence>
<accession>A0A3B0ZGY7</accession>
<dbReference type="InterPro" id="IPR059112">
    <property type="entry name" value="CysZ/EI24"/>
</dbReference>
<evidence type="ECO:0000256" key="5">
    <source>
        <dbReference type="ARBA" id="ARBA00022605"/>
    </source>
</evidence>
<dbReference type="NCBIfam" id="NF003433">
    <property type="entry name" value="PRK04949.1"/>
    <property type="match status" value="1"/>
</dbReference>
<keyword evidence="7 9" id="KW-1133">Transmembrane helix</keyword>
<evidence type="ECO:0000256" key="9">
    <source>
        <dbReference type="SAM" id="Phobius"/>
    </source>
</evidence>
<keyword evidence="3" id="KW-1003">Cell membrane</keyword>
<feature type="transmembrane region" description="Helical" evidence="9">
    <location>
        <begin position="202"/>
        <end position="229"/>
    </location>
</feature>
<evidence type="ECO:0000256" key="7">
    <source>
        <dbReference type="ARBA" id="ARBA00022989"/>
    </source>
</evidence>
<keyword evidence="6 9" id="KW-0812">Transmembrane</keyword>
<keyword evidence="8 9" id="KW-0472">Membrane</keyword>
<dbReference type="PANTHER" id="PTHR37468">
    <property type="entry name" value="SULFATE TRANSPORTER CYSZ"/>
    <property type="match status" value="1"/>
</dbReference>
<dbReference type="InterPro" id="IPR050480">
    <property type="entry name" value="CysZ-like"/>
</dbReference>
<comment type="subcellular location">
    <subcellularLocation>
        <location evidence="1">Membrane</location>
        <topology evidence="1">Multi-pass membrane protein</topology>
    </subcellularLocation>
</comment>
<evidence type="ECO:0000256" key="3">
    <source>
        <dbReference type="ARBA" id="ARBA00022475"/>
    </source>
</evidence>
<dbReference type="GO" id="GO:0019344">
    <property type="term" value="P:cysteine biosynthetic process"/>
    <property type="evidence" value="ECO:0007669"/>
    <property type="project" value="TreeGrafter"/>
</dbReference>
<keyword evidence="4" id="KW-0997">Cell inner membrane</keyword>
<name>A0A3B0ZGY7_9ZZZZ</name>
<protein>
    <submittedName>
        <fullName evidence="10">Sulfate transporter, CysZ-type</fullName>
    </submittedName>
</protein>
<evidence type="ECO:0000256" key="8">
    <source>
        <dbReference type="ARBA" id="ARBA00023136"/>
    </source>
</evidence>
<dbReference type="GO" id="GO:0000103">
    <property type="term" value="P:sulfate assimilation"/>
    <property type="evidence" value="ECO:0007669"/>
    <property type="project" value="TreeGrafter"/>
</dbReference>
<keyword evidence="2" id="KW-0813">Transport</keyword>
<proteinExistence type="predicted"/>
<dbReference type="EMBL" id="UOFR01000007">
    <property type="protein sequence ID" value="VAW90901.1"/>
    <property type="molecule type" value="Genomic_DNA"/>
</dbReference>
<gene>
    <name evidence="10" type="ORF">MNBD_GAMMA21-635</name>
</gene>
<evidence type="ECO:0000256" key="6">
    <source>
        <dbReference type="ARBA" id="ARBA00022692"/>
    </source>
</evidence>
<evidence type="ECO:0000313" key="10">
    <source>
        <dbReference type="EMBL" id="VAW90901.1"/>
    </source>
</evidence>
<dbReference type="Pfam" id="PF07264">
    <property type="entry name" value="EI24"/>
    <property type="match status" value="1"/>
</dbReference>
<evidence type="ECO:0000256" key="4">
    <source>
        <dbReference type="ARBA" id="ARBA00022519"/>
    </source>
</evidence>
<reference evidence="10" key="1">
    <citation type="submission" date="2018-06" db="EMBL/GenBank/DDBJ databases">
        <authorList>
            <person name="Zhirakovskaya E."/>
        </authorList>
    </citation>
    <scope>NUCLEOTIDE SEQUENCE</scope>
</reference>